<accession>A0AA39ITR0</accession>
<dbReference type="AlphaFoldDB" id="A0AA39ITR0"/>
<sequence length="439" mass="49828">MTVRYELYQPETGWNIIWILELDVPEEVGISGSAVSTPDQEAVKLSESIDYAAPSSRQARSTEPTNYILFQNTLTNAPDYRIWRVKEARKAGESSVRRRCLNSFLFVSSCFEYVFGFGVNAYLDGGGRDRCAREEGGNGDGSSKRWPSYRKEVAPSSRAMLAGLPNTDPDRFITRTCLYQSYQIPQAHIRGRDHRWNHLYLSLRRIVTTQRRQGHNVAYGTTSPLAEIGLSPLLQRGGSQSQEGPREKASLGFYGCRCCERSVRGVQRIFGYPTCLLCPVLPEVNILTPLARLRTNFHDDDDLASISLSDPIWSHLIFGVHLPETLPVMVLDDYPWDFFKEMLLSARIAKLGKKDTKQPEDKEALATIRNALRLLSEFKERLLDPTVFGVISKDIILRLQICTTVMASMHRSLARAYEIYIETYEKGLVNRLLDLYKAL</sequence>
<proteinExistence type="predicted"/>
<name>A0AA39ITR0_9AGAR</name>
<dbReference type="EMBL" id="JAUEPT010000221">
    <property type="protein sequence ID" value="KAK0429675.1"/>
    <property type="molecule type" value="Genomic_DNA"/>
</dbReference>
<evidence type="ECO:0000313" key="2">
    <source>
        <dbReference type="Proteomes" id="UP001175226"/>
    </source>
</evidence>
<evidence type="ECO:0000313" key="1">
    <source>
        <dbReference type="EMBL" id="KAK0429675.1"/>
    </source>
</evidence>
<keyword evidence="2" id="KW-1185">Reference proteome</keyword>
<organism evidence="1 2">
    <name type="scientific">Armillaria borealis</name>
    <dbReference type="NCBI Taxonomy" id="47425"/>
    <lineage>
        <taxon>Eukaryota</taxon>
        <taxon>Fungi</taxon>
        <taxon>Dikarya</taxon>
        <taxon>Basidiomycota</taxon>
        <taxon>Agaricomycotina</taxon>
        <taxon>Agaricomycetes</taxon>
        <taxon>Agaricomycetidae</taxon>
        <taxon>Agaricales</taxon>
        <taxon>Marasmiineae</taxon>
        <taxon>Physalacriaceae</taxon>
        <taxon>Armillaria</taxon>
    </lineage>
</organism>
<protein>
    <submittedName>
        <fullName evidence="1">Uncharacterized protein</fullName>
    </submittedName>
</protein>
<dbReference type="Proteomes" id="UP001175226">
    <property type="component" value="Unassembled WGS sequence"/>
</dbReference>
<comment type="caution">
    <text evidence="1">The sequence shown here is derived from an EMBL/GenBank/DDBJ whole genome shotgun (WGS) entry which is preliminary data.</text>
</comment>
<reference evidence="1" key="1">
    <citation type="submission" date="2023-06" db="EMBL/GenBank/DDBJ databases">
        <authorList>
            <consortium name="Lawrence Berkeley National Laboratory"/>
            <person name="Ahrendt S."/>
            <person name="Sahu N."/>
            <person name="Indic B."/>
            <person name="Wong-Bajracharya J."/>
            <person name="Merenyi Z."/>
            <person name="Ke H.-M."/>
            <person name="Monk M."/>
            <person name="Kocsube S."/>
            <person name="Drula E."/>
            <person name="Lipzen A."/>
            <person name="Balint B."/>
            <person name="Henrissat B."/>
            <person name="Andreopoulos B."/>
            <person name="Martin F.M."/>
            <person name="Harder C.B."/>
            <person name="Rigling D."/>
            <person name="Ford K.L."/>
            <person name="Foster G.D."/>
            <person name="Pangilinan J."/>
            <person name="Papanicolaou A."/>
            <person name="Barry K."/>
            <person name="LaButti K."/>
            <person name="Viragh M."/>
            <person name="Koriabine M."/>
            <person name="Yan M."/>
            <person name="Riley R."/>
            <person name="Champramary S."/>
            <person name="Plett K.L."/>
            <person name="Tsai I.J."/>
            <person name="Slot J."/>
            <person name="Sipos G."/>
            <person name="Plett J."/>
            <person name="Nagy L.G."/>
            <person name="Grigoriev I.V."/>
        </authorList>
    </citation>
    <scope>NUCLEOTIDE SEQUENCE</scope>
    <source>
        <strain evidence="1">FPL87.14</strain>
    </source>
</reference>
<gene>
    <name evidence="1" type="ORF">EV421DRAFT_2025852</name>
</gene>